<gene>
    <name evidence="1" type="ORF">Sjap_022261</name>
</gene>
<protein>
    <submittedName>
        <fullName evidence="1">Uncharacterized protein</fullName>
    </submittedName>
</protein>
<organism evidence="1 2">
    <name type="scientific">Stephania japonica</name>
    <dbReference type="NCBI Taxonomy" id="461633"/>
    <lineage>
        <taxon>Eukaryota</taxon>
        <taxon>Viridiplantae</taxon>
        <taxon>Streptophyta</taxon>
        <taxon>Embryophyta</taxon>
        <taxon>Tracheophyta</taxon>
        <taxon>Spermatophyta</taxon>
        <taxon>Magnoliopsida</taxon>
        <taxon>Ranunculales</taxon>
        <taxon>Menispermaceae</taxon>
        <taxon>Menispermoideae</taxon>
        <taxon>Cissampelideae</taxon>
        <taxon>Stephania</taxon>
    </lineage>
</organism>
<dbReference type="Proteomes" id="UP001417504">
    <property type="component" value="Unassembled WGS sequence"/>
</dbReference>
<comment type="caution">
    <text evidence="1">The sequence shown here is derived from an EMBL/GenBank/DDBJ whole genome shotgun (WGS) entry which is preliminary data.</text>
</comment>
<proteinExistence type="predicted"/>
<keyword evidence="2" id="KW-1185">Reference proteome</keyword>
<evidence type="ECO:0000313" key="1">
    <source>
        <dbReference type="EMBL" id="KAK9096764.1"/>
    </source>
</evidence>
<reference evidence="1 2" key="1">
    <citation type="submission" date="2024-01" db="EMBL/GenBank/DDBJ databases">
        <title>Genome assemblies of Stephania.</title>
        <authorList>
            <person name="Yang L."/>
        </authorList>
    </citation>
    <scope>NUCLEOTIDE SEQUENCE [LARGE SCALE GENOMIC DNA]</scope>
    <source>
        <strain evidence="1">QJT</strain>
        <tissue evidence="1">Leaf</tissue>
    </source>
</reference>
<evidence type="ECO:0000313" key="2">
    <source>
        <dbReference type="Proteomes" id="UP001417504"/>
    </source>
</evidence>
<dbReference type="AlphaFoldDB" id="A0AAP0HSN1"/>
<accession>A0AAP0HSN1</accession>
<dbReference type="EMBL" id="JBBNAE010000009">
    <property type="protein sequence ID" value="KAK9096764.1"/>
    <property type="molecule type" value="Genomic_DNA"/>
</dbReference>
<name>A0AAP0HSN1_9MAGN</name>
<sequence>MYKKSIQKLELVHQLLLEIKNVLHFLQEFTHLHVSFKSNPNCSLIELNSRIVSSLSFQNHPWRLAYASSDTISDEHHK</sequence>